<gene>
    <name evidence="1" type="ORF">EVA_22100</name>
</gene>
<name>J9F5K5_9ZZZZ</name>
<feature type="non-terminal residue" evidence="1">
    <location>
        <position position="93"/>
    </location>
</feature>
<accession>J9F5K5</accession>
<evidence type="ECO:0000313" key="1">
    <source>
        <dbReference type="EMBL" id="EJW89793.1"/>
    </source>
</evidence>
<organism evidence="1">
    <name type="scientific">gut metagenome</name>
    <dbReference type="NCBI Taxonomy" id="749906"/>
    <lineage>
        <taxon>unclassified sequences</taxon>
        <taxon>metagenomes</taxon>
        <taxon>organismal metagenomes</taxon>
    </lineage>
</organism>
<dbReference type="EMBL" id="AMCI01009250">
    <property type="protein sequence ID" value="EJW89793.1"/>
    <property type="molecule type" value="Genomic_DNA"/>
</dbReference>
<proteinExistence type="predicted"/>
<comment type="caution">
    <text evidence="1">The sequence shown here is derived from an EMBL/GenBank/DDBJ whole genome shotgun (WGS) entry which is preliminary data.</text>
</comment>
<protein>
    <submittedName>
        <fullName evidence="1">Uncharacterized protein</fullName>
    </submittedName>
</protein>
<sequence>GNKLTATISRDEKTSFVTYANNANGQAIAGALETAGSGALYDAIIGGSKGDVAKTYSSLGDDFVLNTRNAGIANGMLLSRAVKDQAAGIGEGR</sequence>
<reference evidence="1" key="1">
    <citation type="journal article" date="2012" name="PLoS ONE">
        <title>Gene sets for utilization of primary and secondary nutrition supplies in the distal gut of endangered iberian lynx.</title>
        <authorList>
            <person name="Alcaide M."/>
            <person name="Messina E."/>
            <person name="Richter M."/>
            <person name="Bargiela R."/>
            <person name="Peplies J."/>
            <person name="Huws S.A."/>
            <person name="Newbold C.J."/>
            <person name="Golyshin P.N."/>
            <person name="Simon M.A."/>
            <person name="Lopez G."/>
            <person name="Yakimov M.M."/>
            <person name="Ferrer M."/>
        </authorList>
    </citation>
    <scope>NUCLEOTIDE SEQUENCE</scope>
</reference>
<dbReference type="AlphaFoldDB" id="J9F5K5"/>
<feature type="non-terminal residue" evidence="1">
    <location>
        <position position="1"/>
    </location>
</feature>